<dbReference type="InterPro" id="IPR044925">
    <property type="entry name" value="His-Me_finger_sf"/>
</dbReference>
<feature type="domain" description="HNH nuclease" evidence="1">
    <location>
        <begin position="53"/>
        <end position="95"/>
    </location>
</feature>
<dbReference type="Pfam" id="PF13392">
    <property type="entry name" value="HNH_3"/>
    <property type="match status" value="1"/>
</dbReference>
<name>A0A0F9TLM3_9ZZZZ</name>
<evidence type="ECO:0000259" key="1">
    <source>
        <dbReference type="Pfam" id="PF13392"/>
    </source>
</evidence>
<evidence type="ECO:0000313" key="2">
    <source>
        <dbReference type="EMBL" id="KKN82050.1"/>
    </source>
</evidence>
<dbReference type="EMBL" id="LAZR01000206">
    <property type="protein sequence ID" value="KKN82050.1"/>
    <property type="molecule type" value="Genomic_DNA"/>
</dbReference>
<dbReference type="SUPFAM" id="SSF54060">
    <property type="entry name" value="His-Me finger endonucleases"/>
    <property type="match status" value="1"/>
</dbReference>
<dbReference type="InterPro" id="IPR044930">
    <property type="entry name" value="Homing_endonuclease_His-Me"/>
</dbReference>
<proteinExistence type="predicted"/>
<dbReference type="Gene3D" id="3.90.75.10">
    <property type="entry name" value="Homing Intron 3 (I-ppo) Encoded Endonuclease, Chain A"/>
    <property type="match status" value="1"/>
</dbReference>
<dbReference type="InterPro" id="IPR003615">
    <property type="entry name" value="HNH_nuc"/>
</dbReference>
<comment type="caution">
    <text evidence="2">The sequence shown here is derived from an EMBL/GenBank/DDBJ whole genome shotgun (WGS) entry which is preliminary data.</text>
</comment>
<dbReference type="GO" id="GO:0004519">
    <property type="term" value="F:endonuclease activity"/>
    <property type="evidence" value="ECO:0007669"/>
    <property type="project" value="InterPro"/>
</dbReference>
<sequence>MSRIAAPLIIRFWKCVEIDVITQCWNWQGTITNKGYAQFTVGSRTDNTRGAEFVHRFAYAYFKSPIPIGLTIDHLCRNHACVNPSHLEAVSDRENILRGMGPAALNARREYCQRGHAYQVEEGRRWCQICKNEQGRGWRKRNLEKARGIQRRAYYKRTVAP</sequence>
<reference evidence="2" key="1">
    <citation type="journal article" date="2015" name="Nature">
        <title>Complex archaea that bridge the gap between prokaryotes and eukaryotes.</title>
        <authorList>
            <person name="Spang A."/>
            <person name="Saw J.H."/>
            <person name="Jorgensen S.L."/>
            <person name="Zaremba-Niedzwiedzka K."/>
            <person name="Martijn J."/>
            <person name="Lind A.E."/>
            <person name="van Eijk R."/>
            <person name="Schleper C."/>
            <person name="Guy L."/>
            <person name="Ettema T.J."/>
        </authorList>
    </citation>
    <scope>NUCLEOTIDE SEQUENCE</scope>
</reference>
<accession>A0A0F9TLM3</accession>
<organism evidence="2">
    <name type="scientific">marine sediment metagenome</name>
    <dbReference type="NCBI Taxonomy" id="412755"/>
    <lineage>
        <taxon>unclassified sequences</taxon>
        <taxon>metagenomes</taxon>
        <taxon>ecological metagenomes</taxon>
    </lineage>
</organism>
<gene>
    <name evidence="2" type="ORF">LCGC14_0313170</name>
</gene>
<dbReference type="AlphaFoldDB" id="A0A0F9TLM3"/>
<protein>
    <recommendedName>
        <fullName evidence="1">HNH nuclease domain-containing protein</fullName>
    </recommendedName>
</protein>